<evidence type="ECO:0000256" key="1">
    <source>
        <dbReference type="SAM" id="MobiDB-lite"/>
    </source>
</evidence>
<evidence type="ECO:0000313" key="4">
    <source>
        <dbReference type="Proteomes" id="UP000494256"/>
    </source>
</evidence>
<evidence type="ECO:0000313" key="3">
    <source>
        <dbReference type="EMBL" id="CAB3259687.1"/>
    </source>
</evidence>
<dbReference type="EMBL" id="CADEBD010000745">
    <property type="protein sequence ID" value="CAB3259687.1"/>
    <property type="molecule type" value="Genomic_DNA"/>
</dbReference>
<dbReference type="AlphaFoldDB" id="A0A8S1BRP4"/>
<gene>
    <name evidence="3" type="ORF">APLA_LOCUS16666</name>
</gene>
<accession>A0A8S1BRP4</accession>
<dbReference type="OrthoDB" id="10057240at2759"/>
<evidence type="ECO:0000259" key="2">
    <source>
        <dbReference type="Pfam" id="PF13843"/>
    </source>
</evidence>
<proteinExistence type="predicted"/>
<dbReference type="InterPro" id="IPR029526">
    <property type="entry name" value="PGBD"/>
</dbReference>
<dbReference type="Pfam" id="PF13843">
    <property type="entry name" value="DDE_Tnp_1_7"/>
    <property type="match status" value="1"/>
</dbReference>
<comment type="caution">
    <text evidence="3">The sequence shown here is derived from an EMBL/GenBank/DDBJ whole genome shotgun (WGS) entry which is preliminary data.</text>
</comment>
<name>A0A8S1BRP4_ARCPL</name>
<reference evidence="3 4" key="1">
    <citation type="submission" date="2020-04" db="EMBL/GenBank/DDBJ databases">
        <authorList>
            <person name="Wallbank WR R."/>
            <person name="Pardo Diaz C."/>
            <person name="Kozak K."/>
            <person name="Martin S."/>
            <person name="Jiggins C."/>
            <person name="Moest M."/>
            <person name="Warren A I."/>
            <person name="Byers J.R.P. K."/>
            <person name="Montejo-Kovacevich G."/>
            <person name="Yen C E."/>
        </authorList>
    </citation>
    <scope>NUCLEOTIDE SEQUENCE [LARGE SCALE GENOMIC DNA]</scope>
</reference>
<feature type="domain" description="PiggyBac transposable element-derived protein" evidence="2">
    <location>
        <begin position="132"/>
        <end position="174"/>
    </location>
</feature>
<dbReference type="Proteomes" id="UP000494256">
    <property type="component" value="Unassembled WGS sequence"/>
</dbReference>
<protein>
    <recommendedName>
        <fullName evidence="2">PiggyBac transposable element-derived protein domain-containing protein</fullName>
    </recommendedName>
</protein>
<organism evidence="3 4">
    <name type="scientific">Arctia plantaginis</name>
    <name type="common">Wood tiger moth</name>
    <name type="synonym">Phalaena plantaginis</name>
    <dbReference type="NCBI Taxonomy" id="874455"/>
    <lineage>
        <taxon>Eukaryota</taxon>
        <taxon>Metazoa</taxon>
        <taxon>Ecdysozoa</taxon>
        <taxon>Arthropoda</taxon>
        <taxon>Hexapoda</taxon>
        <taxon>Insecta</taxon>
        <taxon>Pterygota</taxon>
        <taxon>Neoptera</taxon>
        <taxon>Endopterygota</taxon>
        <taxon>Lepidoptera</taxon>
        <taxon>Glossata</taxon>
        <taxon>Ditrysia</taxon>
        <taxon>Noctuoidea</taxon>
        <taxon>Erebidae</taxon>
        <taxon>Arctiinae</taxon>
        <taxon>Arctia</taxon>
    </lineage>
</organism>
<sequence>MAKRLEERDIENILSALENGDISEDEECIGDENELDYYPNVQDLIQDLEDAEELDQNDADPDLAIEEDHPSDDFVVPGPSSSRALSGNTGRAAWRQKRRELVWKKCNLEFSEDRIRFIGNTGLSPKLAKLETPFQFFTQFLNEEILIKIVDETNLYITQKGISNCPPVTATEIHTTASGSLGATNIDNNCAQSEIMFLRRRRRRTVSHWQRFLRIH</sequence>
<feature type="region of interest" description="Disordered" evidence="1">
    <location>
        <begin position="62"/>
        <end position="90"/>
    </location>
</feature>
<feature type="compositionally biased region" description="Polar residues" evidence="1">
    <location>
        <begin position="79"/>
        <end position="89"/>
    </location>
</feature>